<dbReference type="Gene3D" id="3.40.50.2300">
    <property type="match status" value="1"/>
</dbReference>
<evidence type="ECO:0000313" key="5">
    <source>
        <dbReference type="Proteomes" id="UP000776651"/>
    </source>
</evidence>
<dbReference type="SUPFAM" id="SSF52172">
    <property type="entry name" value="CheY-like"/>
    <property type="match status" value="1"/>
</dbReference>
<proteinExistence type="predicted"/>
<dbReference type="Proteomes" id="UP000776651">
    <property type="component" value="Unassembled WGS sequence"/>
</dbReference>
<organism evidence="4 5">
    <name type="scientific">Qipengyuania pacifica</name>
    <dbReference type="NCBI Taxonomy" id="2860199"/>
    <lineage>
        <taxon>Bacteria</taxon>
        <taxon>Pseudomonadati</taxon>
        <taxon>Pseudomonadota</taxon>
        <taxon>Alphaproteobacteria</taxon>
        <taxon>Sphingomonadales</taxon>
        <taxon>Erythrobacteraceae</taxon>
        <taxon>Qipengyuania</taxon>
    </lineage>
</organism>
<feature type="modified residue" description="4-aspartylphosphate" evidence="2">
    <location>
        <position position="73"/>
    </location>
</feature>
<dbReference type="PROSITE" id="PS50110">
    <property type="entry name" value="RESPONSE_REGULATORY"/>
    <property type="match status" value="1"/>
</dbReference>
<keyword evidence="1 2" id="KW-0597">Phosphoprotein</keyword>
<dbReference type="InterPro" id="IPR050595">
    <property type="entry name" value="Bact_response_regulator"/>
</dbReference>
<keyword evidence="5" id="KW-1185">Reference proteome</keyword>
<reference evidence="4 5" key="1">
    <citation type="submission" date="2021-08" db="EMBL/GenBank/DDBJ databases">
        <title>Comparative Genomics Analysis of the Genus Qipengyuania Reveals Extensive Genetic Diversity and Metabolic Versatility, Including the Description of Fifteen Novel Species.</title>
        <authorList>
            <person name="Liu Y."/>
        </authorList>
    </citation>
    <scope>NUCLEOTIDE SEQUENCE [LARGE SCALE GENOMIC DNA]</scope>
    <source>
        <strain evidence="4 5">GH25</strain>
    </source>
</reference>
<accession>A0ABS7JJD8</accession>
<comment type="caution">
    <text evidence="4">The sequence shown here is derived from an EMBL/GenBank/DDBJ whole genome shotgun (WGS) entry which is preliminary data.</text>
</comment>
<evidence type="ECO:0000259" key="3">
    <source>
        <dbReference type="PROSITE" id="PS50110"/>
    </source>
</evidence>
<dbReference type="InterPro" id="IPR011006">
    <property type="entry name" value="CheY-like_superfamily"/>
</dbReference>
<dbReference type="InterPro" id="IPR001789">
    <property type="entry name" value="Sig_transdc_resp-reg_receiver"/>
</dbReference>
<evidence type="ECO:0000313" key="4">
    <source>
        <dbReference type="EMBL" id="MBX7489504.1"/>
    </source>
</evidence>
<name>A0ABS7JJD8_9SPHN</name>
<dbReference type="PANTHER" id="PTHR44591">
    <property type="entry name" value="STRESS RESPONSE REGULATOR PROTEIN 1"/>
    <property type="match status" value="1"/>
</dbReference>
<dbReference type="SMART" id="SM00448">
    <property type="entry name" value="REC"/>
    <property type="match status" value="1"/>
</dbReference>
<dbReference type="PANTHER" id="PTHR44591:SF3">
    <property type="entry name" value="RESPONSE REGULATORY DOMAIN-CONTAINING PROTEIN"/>
    <property type="match status" value="1"/>
</dbReference>
<feature type="domain" description="Response regulatory" evidence="3">
    <location>
        <begin position="23"/>
        <end position="136"/>
    </location>
</feature>
<dbReference type="Pfam" id="PF00072">
    <property type="entry name" value="Response_reg"/>
    <property type="match status" value="1"/>
</dbReference>
<evidence type="ECO:0000256" key="2">
    <source>
        <dbReference type="PROSITE-ProRule" id="PRU00169"/>
    </source>
</evidence>
<evidence type="ECO:0000256" key="1">
    <source>
        <dbReference type="ARBA" id="ARBA00022553"/>
    </source>
</evidence>
<dbReference type="RefSeq" id="WP_221598643.1">
    <property type="nucleotide sequence ID" value="NZ_JAIGNQ010000004.1"/>
</dbReference>
<gene>
    <name evidence="4" type="ORF">K3177_13360</name>
</gene>
<sequence length="140" mass="15059">MSFHKAEGLSEKDIVPMQNPDTVILVVEDEILIRMDAVDQLGALGYRLIEAANGQEALDALSDGSAINILFTDVHMPGDLDGVMLAREVSQRRPEIGIIVTSGRASLSTDSLPEGSRFYAKPYASATVHTAIQEMLASSD</sequence>
<dbReference type="EMBL" id="JAIGNQ010000004">
    <property type="protein sequence ID" value="MBX7489504.1"/>
    <property type="molecule type" value="Genomic_DNA"/>
</dbReference>
<protein>
    <submittedName>
        <fullName evidence="4">Response regulator</fullName>
    </submittedName>
</protein>